<proteinExistence type="predicted"/>
<sequence>MNSSITKKYELTDETVTTGNGRTLHRIRALIAMPAIGVSVGDLGGFVQHEKNLSHARSAWVFDDAQVFDNARVSGNAQILGHAKIWGDAQVYQGAHIWEQARIFGNAHVFGKARISGWAEVFGHAQIYENAWLYGHAQVFGKALVLGFANVVDDARVFGHACVSDYAKVSGRAVTSGYSRLIGHTHITDNARAFSATHTGCISELRPDIGPLSYSRQENGRASVHTYLFSGDLDSFETEVKRLYQDNQTGKEFSALIHFIRLRAAGWDADLVRQNEAWAGHV</sequence>
<evidence type="ECO:0000313" key="1">
    <source>
        <dbReference type="EMBL" id="GBQ85503.1"/>
    </source>
</evidence>
<protein>
    <submittedName>
        <fullName evidence="1">Uncharacterized protein</fullName>
    </submittedName>
</protein>
<name>A0ABQ0PZJ4_9PROT</name>
<organism evidence="1 2">
    <name type="scientific">Acetobacter malorum DSM 14337</name>
    <dbReference type="NCBI Taxonomy" id="1307910"/>
    <lineage>
        <taxon>Bacteria</taxon>
        <taxon>Pseudomonadati</taxon>
        <taxon>Pseudomonadota</taxon>
        <taxon>Alphaproteobacteria</taxon>
        <taxon>Acetobacterales</taxon>
        <taxon>Acetobacteraceae</taxon>
        <taxon>Acetobacter</taxon>
    </lineage>
</organism>
<dbReference type="GeneID" id="29557763"/>
<dbReference type="InterPro" id="IPR040831">
    <property type="entry name" value="B_solenoid_ydck_rpt"/>
</dbReference>
<dbReference type="RefSeq" id="WP_061506289.1">
    <property type="nucleotide sequence ID" value="NZ_BAPF01000054.1"/>
</dbReference>
<dbReference type="SUPFAM" id="SSF51161">
    <property type="entry name" value="Trimeric LpxA-like enzymes"/>
    <property type="match status" value="1"/>
</dbReference>
<evidence type="ECO:0000313" key="2">
    <source>
        <dbReference type="Proteomes" id="UP001065047"/>
    </source>
</evidence>
<dbReference type="Proteomes" id="UP001065047">
    <property type="component" value="Unassembled WGS sequence"/>
</dbReference>
<dbReference type="EMBL" id="BAPF01000054">
    <property type="protein sequence ID" value="GBQ85503.1"/>
    <property type="molecule type" value="Genomic_DNA"/>
</dbReference>
<dbReference type="InterPro" id="IPR011004">
    <property type="entry name" value="Trimer_LpxA-like_sf"/>
</dbReference>
<keyword evidence="2" id="KW-1185">Reference proteome</keyword>
<gene>
    <name evidence="1" type="ORF">AA14337_3088</name>
</gene>
<accession>A0ABQ0PZJ4</accession>
<reference evidence="1" key="1">
    <citation type="submission" date="2013-04" db="EMBL/GenBank/DDBJ databases">
        <title>The genome sequencing project of 58 acetic acid bacteria.</title>
        <authorList>
            <person name="Okamoto-Kainuma A."/>
            <person name="Ishikawa M."/>
            <person name="Umino S."/>
            <person name="Koizumi Y."/>
            <person name="Shiwa Y."/>
            <person name="Yoshikawa H."/>
            <person name="Matsutani M."/>
            <person name="Matsushita K."/>
        </authorList>
    </citation>
    <scope>NUCLEOTIDE SEQUENCE</scope>
    <source>
        <strain evidence="1">DSM 14337</strain>
    </source>
</reference>
<dbReference type="Pfam" id="PF18836">
    <property type="entry name" value="B_solenoid_ydck"/>
    <property type="match status" value="1"/>
</dbReference>
<dbReference type="Gene3D" id="2.160.10.10">
    <property type="entry name" value="Hexapeptide repeat proteins"/>
    <property type="match status" value="1"/>
</dbReference>
<comment type="caution">
    <text evidence="1">The sequence shown here is derived from an EMBL/GenBank/DDBJ whole genome shotgun (WGS) entry which is preliminary data.</text>
</comment>